<dbReference type="InterPro" id="IPR051081">
    <property type="entry name" value="HTH_MetalResp_TranReg"/>
</dbReference>
<dbReference type="NCBIfam" id="NF033788">
    <property type="entry name" value="HTH_metalloreg"/>
    <property type="match status" value="1"/>
</dbReference>
<dbReference type="InterPro" id="IPR036390">
    <property type="entry name" value="WH_DNA-bd_sf"/>
</dbReference>
<accession>A0A5C1ADW9</accession>
<keyword evidence="2" id="KW-0238">DNA-binding</keyword>
<evidence type="ECO:0000313" key="5">
    <source>
        <dbReference type="EMBL" id="QEL17569.1"/>
    </source>
</evidence>
<dbReference type="PRINTS" id="PR00778">
    <property type="entry name" value="HTHARSR"/>
</dbReference>
<dbReference type="SMART" id="SM00418">
    <property type="entry name" value="HTH_ARSR"/>
    <property type="match status" value="1"/>
</dbReference>
<feature type="domain" description="HTH arsR-type" evidence="4">
    <location>
        <begin position="2"/>
        <end position="98"/>
    </location>
</feature>
<evidence type="ECO:0000259" key="4">
    <source>
        <dbReference type="PROSITE" id="PS50987"/>
    </source>
</evidence>
<keyword evidence="3" id="KW-0804">Transcription</keyword>
<evidence type="ECO:0000256" key="1">
    <source>
        <dbReference type="ARBA" id="ARBA00023015"/>
    </source>
</evidence>
<dbReference type="AlphaFoldDB" id="A0A5C1ADW9"/>
<dbReference type="SUPFAM" id="SSF46785">
    <property type="entry name" value="Winged helix' DNA-binding domain"/>
    <property type="match status" value="1"/>
</dbReference>
<evidence type="ECO:0000313" key="6">
    <source>
        <dbReference type="Proteomes" id="UP000324974"/>
    </source>
</evidence>
<evidence type="ECO:0000256" key="2">
    <source>
        <dbReference type="ARBA" id="ARBA00023125"/>
    </source>
</evidence>
<sequence length="109" mass="11764">MTDDQITPSLIKQLRALGEPTRIRIVGGIASAGPVTVGVLAERLRLPFMAVSHHMKLLRQAGILADERRGRHVVYHFAPGVFTPSQMAGALGTLHFGGWRISIGRTAGK</sequence>
<dbReference type="PROSITE" id="PS50987">
    <property type="entry name" value="HTH_ARSR_2"/>
    <property type="match status" value="1"/>
</dbReference>
<dbReference type="GO" id="GO:0003677">
    <property type="term" value="F:DNA binding"/>
    <property type="evidence" value="ECO:0007669"/>
    <property type="project" value="UniProtKB-KW"/>
</dbReference>
<dbReference type="CDD" id="cd00090">
    <property type="entry name" value="HTH_ARSR"/>
    <property type="match status" value="1"/>
</dbReference>
<dbReference type="RefSeq" id="WP_149112162.1">
    <property type="nucleotide sequence ID" value="NZ_CP042425.1"/>
</dbReference>
<dbReference type="PANTHER" id="PTHR33154:SF33">
    <property type="entry name" value="TRANSCRIPTIONAL REPRESSOR SDPR"/>
    <property type="match status" value="1"/>
</dbReference>
<dbReference type="InterPro" id="IPR036388">
    <property type="entry name" value="WH-like_DNA-bd_sf"/>
</dbReference>
<dbReference type="InterPro" id="IPR011991">
    <property type="entry name" value="ArsR-like_HTH"/>
</dbReference>
<dbReference type="EMBL" id="CP042425">
    <property type="protein sequence ID" value="QEL17569.1"/>
    <property type="molecule type" value="Genomic_DNA"/>
</dbReference>
<dbReference type="PANTHER" id="PTHR33154">
    <property type="entry name" value="TRANSCRIPTIONAL REGULATOR, ARSR FAMILY"/>
    <property type="match status" value="1"/>
</dbReference>
<dbReference type="KEGG" id="lrs:PX52LOC_04565"/>
<protein>
    <submittedName>
        <fullName evidence="5">ArsR family transcriptional regulator</fullName>
    </submittedName>
</protein>
<dbReference type="Gene3D" id="1.10.10.10">
    <property type="entry name" value="Winged helix-like DNA-binding domain superfamily/Winged helix DNA-binding domain"/>
    <property type="match status" value="1"/>
</dbReference>
<dbReference type="OrthoDB" id="9802016at2"/>
<evidence type="ECO:0000256" key="3">
    <source>
        <dbReference type="ARBA" id="ARBA00023163"/>
    </source>
</evidence>
<gene>
    <name evidence="5" type="ORF">PX52LOC_04565</name>
</gene>
<dbReference type="GO" id="GO:0003700">
    <property type="term" value="F:DNA-binding transcription factor activity"/>
    <property type="evidence" value="ECO:0007669"/>
    <property type="project" value="InterPro"/>
</dbReference>
<dbReference type="Proteomes" id="UP000324974">
    <property type="component" value="Chromosome"/>
</dbReference>
<dbReference type="Pfam" id="PF12840">
    <property type="entry name" value="HTH_20"/>
    <property type="match status" value="1"/>
</dbReference>
<organism evidence="5 6">
    <name type="scientific">Limnoglobus roseus</name>
    <dbReference type="NCBI Taxonomy" id="2598579"/>
    <lineage>
        <taxon>Bacteria</taxon>
        <taxon>Pseudomonadati</taxon>
        <taxon>Planctomycetota</taxon>
        <taxon>Planctomycetia</taxon>
        <taxon>Gemmatales</taxon>
        <taxon>Gemmataceae</taxon>
        <taxon>Limnoglobus</taxon>
    </lineage>
</organism>
<proteinExistence type="predicted"/>
<keyword evidence="1" id="KW-0805">Transcription regulation</keyword>
<keyword evidence="6" id="KW-1185">Reference proteome</keyword>
<reference evidence="6" key="1">
    <citation type="submission" date="2019-08" db="EMBL/GenBank/DDBJ databases">
        <title>Limnoglobus roseus gen. nov., sp. nov., a novel freshwater planctomycete with a giant genome from the family Gemmataceae.</title>
        <authorList>
            <person name="Kulichevskaya I.S."/>
            <person name="Naumoff D.G."/>
            <person name="Miroshnikov K."/>
            <person name="Ivanova A."/>
            <person name="Philippov D.A."/>
            <person name="Hakobyan A."/>
            <person name="Rijpstra I.C."/>
            <person name="Sinninghe Damste J.S."/>
            <person name="Liesack W."/>
            <person name="Dedysh S.N."/>
        </authorList>
    </citation>
    <scope>NUCLEOTIDE SEQUENCE [LARGE SCALE GENOMIC DNA]</scope>
    <source>
        <strain evidence="6">PX52</strain>
    </source>
</reference>
<dbReference type="InterPro" id="IPR001845">
    <property type="entry name" value="HTH_ArsR_DNA-bd_dom"/>
</dbReference>
<name>A0A5C1ADW9_9BACT</name>